<dbReference type="Gene3D" id="3.10.310.10">
    <property type="entry name" value="Diaminopimelate Epimerase, Chain A, domain 1"/>
    <property type="match status" value="2"/>
</dbReference>
<dbReference type="STRING" id="1382798.PK35_09985"/>
<dbReference type="OrthoDB" id="9788221at2"/>
<comment type="caution">
    <text evidence="4">The sequence shown here is derived from an EMBL/GenBank/DDBJ whole genome shotgun (WGS) entry which is preliminary data.</text>
</comment>
<dbReference type="SUPFAM" id="SSF54506">
    <property type="entry name" value="Diaminopimelate epimerase-like"/>
    <property type="match status" value="1"/>
</dbReference>
<evidence type="ECO:0000256" key="2">
    <source>
        <dbReference type="ARBA" id="ARBA00023235"/>
    </source>
</evidence>
<sequence>MRLFTIDAFTNTPFKGNPAAVCVLDEPLTEAEYIDIAQEMNLSETAYVYLENGEYQLRWFTPEAEIDLCGHATLATAKVLFDIYNVAQEELAFNTRSGILTVKQAGKFLEMNFPIGYLNQVSNEDALSEEALGAKPVEIWQDKSWCLIKLENDEALKNLTPNFNLLKTHQQTMFIVTAKSSDVNYDFLSRFFGPSVGINEDPVTGSAHCYLASYWSEVLNKKTLKAHQASKRGGDVFCEVVENNRVLLRGESVIMSEIKSMWTK</sequence>
<keyword evidence="5" id="KW-1185">Reference proteome</keyword>
<evidence type="ECO:0000313" key="5">
    <source>
        <dbReference type="Proteomes" id="UP000032361"/>
    </source>
</evidence>
<dbReference type="PANTHER" id="PTHR13774">
    <property type="entry name" value="PHENAZINE BIOSYNTHESIS PROTEIN"/>
    <property type="match status" value="1"/>
</dbReference>
<protein>
    <recommendedName>
        <fullName evidence="6">Isomerase</fullName>
    </recommendedName>
</protein>
<dbReference type="EMBL" id="JTDV01000008">
    <property type="protein sequence ID" value="KJD32525.1"/>
    <property type="molecule type" value="Genomic_DNA"/>
</dbReference>
<dbReference type="NCBIfam" id="TIGR00654">
    <property type="entry name" value="PhzF_family"/>
    <property type="match status" value="1"/>
</dbReference>
<keyword evidence="2" id="KW-0413">Isomerase</keyword>
<dbReference type="Pfam" id="PF02567">
    <property type="entry name" value="PhzC-PhzF"/>
    <property type="match status" value="1"/>
</dbReference>
<reference evidence="4 5" key="1">
    <citation type="journal article" date="2015" name="Antonie Van Leeuwenhoek">
        <title>Tamlana nanhaiensis sp. nov., isolated from surface seawater collected from the South China Sea.</title>
        <authorList>
            <person name="Liu X."/>
            <person name="Lai Q."/>
            <person name="Du Y."/>
            <person name="Li G."/>
            <person name="Sun F."/>
            <person name="Shao Z."/>
        </authorList>
    </citation>
    <scope>NUCLEOTIDE SEQUENCE [LARGE SCALE GENOMIC DNA]</scope>
    <source>
        <strain evidence="4 5">FHC16</strain>
    </source>
</reference>
<evidence type="ECO:0000313" key="4">
    <source>
        <dbReference type="EMBL" id="KJD32525.1"/>
    </source>
</evidence>
<evidence type="ECO:0000256" key="1">
    <source>
        <dbReference type="ARBA" id="ARBA00008270"/>
    </source>
</evidence>
<proteinExistence type="inferred from homology"/>
<feature type="active site" evidence="3">
    <location>
        <position position="44"/>
    </location>
</feature>
<dbReference type="RefSeq" id="WP_044626571.1">
    <property type="nucleotide sequence ID" value="NZ_JTDV01000008.1"/>
</dbReference>
<dbReference type="AlphaFoldDB" id="A0A0D7W062"/>
<name>A0A0D7W062_9FLAO</name>
<comment type="similarity">
    <text evidence="1">Belongs to the PhzF family.</text>
</comment>
<dbReference type="GO" id="GO:0016853">
    <property type="term" value="F:isomerase activity"/>
    <property type="evidence" value="ECO:0007669"/>
    <property type="project" value="UniProtKB-KW"/>
</dbReference>
<dbReference type="PANTHER" id="PTHR13774:SF17">
    <property type="entry name" value="PHENAZINE BIOSYNTHESIS-LIKE DOMAIN-CONTAINING PROTEIN"/>
    <property type="match status" value="1"/>
</dbReference>
<dbReference type="InterPro" id="IPR003719">
    <property type="entry name" value="Phenazine_PhzF-like"/>
</dbReference>
<evidence type="ECO:0008006" key="6">
    <source>
        <dbReference type="Google" id="ProtNLM"/>
    </source>
</evidence>
<accession>A0A0D7W062</accession>
<dbReference type="GO" id="GO:0005737">
    <property type="term" value="C:cytoplasm"/>
    <property type="evidence" value="ECO:0007669"/>
    <property type="project" value="TreeGrafter"/>
</dbReference>
<gene>
    <name evidence="4" type="ORF">PK35_09985</name>
</gene>
<dbReference type="PIRSF" id="PIRSF016184">
    <property type="entry name" value="PhzC_PhzF"/>
    <property type="match status" value="1"/>
</dbReference>
<dbReference type="PATRIC" id="fig|1382798.3.peg.3347"/>
<dbReference type="Proteomes" id="UP000032361">
    <property type="component" value="Unassembled WGS sequence"/>
</dbReference>
<organism evidence="4 5">
    <name type="scientific">Neotamlana nanhaiensis</name>
    <dbReference type="NCBI Taxonomy" id="1382798"/>
    <lineage>
        <taxon>Bacteria</taxon>
        <taxon>Pseudomonadati</taxon>
        <taxon>Bacteroidota</taxon>
        <taxon>Flavobacteriia</taxon>
        <taxon>Flavobacteriales</taxon>
        <taxon>Flavobacteriaceae</taxon>
        <taxon>Neotamlana</taxon>
    </lineage>
</organism>
<evidence type="ECO:0000256" key="3">
    <source>
        <dbReference type="PIRSR" id="PIRSR016184-1"/>
    </source>
</evidence>